<gene>
    <name evidence="1" type="ORF">ES319_D02G108300v1</name>
</gene>
<dbReference type="AlphaFoldDB" id="A0A5J5SBI8"/>
<sequence>MLCFYFGCICLPSPFVAKIGKNAKGDITDANNKRFYN</sequence>
<accession>A0A5J5SBI8</accession>
<evidence type="ECO:0000313" key="1">
    <source>
        <dbReference type="EMBL" id="KAB2040807.1"/>
    </source>
</evidence>
<protein>
    <submittedName>
        <fullName evidence="1">Uncharacterized protein</fullName>
    </submittedName>
</protein>
<proteinExistence type="predicted"/>
<evidence type="ECO:0000313" key="2">
    <source>
        <dbReference type="Proteomes" id="UP000327439"/>
    </source>
</evidence>
<dbReference type="EMBL" id="CM018216">
    <property type="protein sequence ID" value="KAB2040807.1"/>
    <property type="molecule type" value="Genomic_DNA"/>
</dbReference>
<keyword evidence="2" id="KW-1185">Reference proteome</keyword>
<organism evidence="1 2">
    <name type="scientific">Gossypium barbadense</name>
    <name type="common">Sea Island cotton</name>
    <name type="synonym">Hibiscus barbadensis</name>
    <dbReference type="NCBI Taxonomy" id="3634"/>
    <lineage>
        <taxon>Eukaryota</taxon>
        <taxon>Viridiplantae</taxon>
        <taxon>Streptophyta</taxon>
        <taxon>Embryophyta</taxon>
        <taxon>Tracheophyta</taxon>
        <taxon>Spermatophyta</taxon>
        <taxon>Magnoliopsida</taxon>
        <taxon>eudicotyledons</taxon>
        <taxon>Gunneridae</taxon>
        <taxon>Pentapetalae</taxon>
        <taxon>rosids</taxon>
        <taxon>malvids</taxon>
        <taxon>Malvales</taxon>
        <taxon>Malvaceae</taxon>
        <taxon>Malvoideae</taxon>
        <taxon>Gossypium</taxon>
    </lineage>
</organism>
<reference evidence="2" key="1">
    <citation type="journal article" date="2020" name="Nat. Genet.">
        <title>Genomic diversifications of five Gossypium allopolyploid species and their impact on cotton improvement.</title>
        <authorList>
            <person name="Chen Z.J."/>
            <person name="Sreedasyam A."/>
            <person name="Ando A."/>
            <person name="Song Q."/>
            <person name="De Santiago L.M."/>
            <person name="Hulse-Kemp A.M."/>
            <person name="Ding M."/>
            <person name="Ye W."/>
            <person name="Kirkbride R.C."/>
            <person name="Jenkins J."/>
            <person name="Plott C."/>
            <person name="Lovell J."/>
            <person name="Lin Y.M."/>
            <person name="Vaughn R."/>
            <person name="Liu B."/>
            <person name="Simpson S."/>
            <person name="Scheffler B.E."/>
            <person name="Wen L."/>
            <person name="Saski C.A."/>
            <person name="Grover C.E."/>
            <person name="Hu G."/>
            <person name="Conover J.L."/>
            <person name="Carlson J.W."/>
            <person name="Shu S."/>
            <person name="Boston L.B."/>
            <person name="Williams M."/>
            <person name="Peterson D.G."/>
            <person name="McGee K."/>
            <person name="Jones D.C."/>
            <person name="Wendel J.F."/>
            <person name="Stelly D.M."/>
            <person name="Grimwood J."/>
            <person name="Schmutz J."/>
        </authorList>
    </citation>
    <scope>NUCLEOTIDE SEQUENCE [LARGE SCALE GENOMIC DNA]</scope>
    <source>
        <strain evidence="2">cv. 3-79</strain>
    </source>
</reference>
<name>A0A5J5SBI8_GOSBA</name>
<dbReference type="Proteomes" id="UP000327439">
    <property type="component" value="Chromosome D02"/>
</dbReference>